<accession>A0ABD0YSU0</accession>
<dbReference type="Gene3D" id="3.30.70.270">
    <property type="match status" value="1"/>
</dbReference>
<dbReference type="PANTHER" id="PTHR33064:SF37">
    <property type="entry name" value="RIBONUCLEASE H"/>
    <property type="match status" value="1"/>
</dbReference>
<gene>
    <name evidence="1" type="ORF">AAG570_009062</name>
</gene>
<name>A0ABD0YSU0_9HEMI</name>
<evidence type="ECO:0000313" key="1">
    <source>
        <dbReference type="EMBL" id="KAL1139001.1"/>
    </source>
</evidence>
<dbReference type="PANTHER" id="PTHR33064">
    <property type="entry name" value="POL PROTEIN"/>
    <property type="match status" value="1"/>
</dbReference>
<dbReference type="InterPro" id="IPR043502">
    <property type="entry name" value="DNA/RNA_pol_sf"/>
</dbReference>
<dbReference type="InterPro" id="IPR043128">
    <property type="entry name" value="Rev_trsase/Diguanyl_cyclase"/>
</dbReference>
<evidence type="ECO:0008006" key="3">
    <source>
        <dbReference type="Google" id="ProtNLM"/>
    </source>
</evidence>
<proteinExistence type="predicted"/>
<protein>
    <recommendedName>
        <fullName evidence="3">Reverse transcriptase/retrotransposon-derived protein RNase H-like domain-containing protein</fullName>
    </recommendedName>
</protein>
<dbReference type="GO" id="GO:0071897">
    <property type="term" value="P:DNA biosynthetic process"/>
    <property type="evidence" value="ECO:0007669"/>
    <property type="project" value="UniProtKB-ARBA"/>
</dbReference>
<reference evidence="1 2" key="1">
    <citation type="submission" date="2024-07" db="EMBL/GenBank/DDBJ databases">
        <title>Chromosome-level genome assembly of the water stick insect Ranatra chinensis (Heteroptera: Nepidae).</title>
        <authorList>
            <person name="Liu X."/>
        </authorList>
    </citation>
    <scope>NUCLEOTIDE SEQUENCE [LARGE SCALE GENOMIC DNA]</scope>
    <source>
        <strain evidence="1">Cailab_2021Rc</strain>
        <tissue evidence="1">Muscle</tissue>
    </source>
</reference>
<comment type="caution">
    <text evidence="1">The sequence shown here is derived from an EMBL/GenBank/DDBJ whole genome shotgun (WGS) entry which is preliminary data.</text>
</comment>
<dbReference type="AlphaFoldDB" id="A0ABD0YSU0"/>
<keyword evidence="2" id="KW-1185">Reference proteome</keyword>
<dbReference type="InterPro" id="IPR051320">
    <property type="entry name" value="Viral_Replic_Matur_Polypro"/>
</dbReference>
<sequence>MVSKRRNMFYKNKEQETKEIGCCEHKLHTSRSVYELRKLLGMVNFNRSLYHAEDTFKELNKYLQTDRTPITGSEATTAALNQCEQALADAVMLGHPKPGAELFFNTDVSDSGEEAVLRWIPLGIFSKTLSEAQQKDA</sequence>
<dbReference type="SUPFAM" id="SSF56672">
    <property type="entry name" value="DNA/RNA polymerases"/>
    <property type="match status" value="1"/>
</dbReference>
<dbReference type="Proteomes" id="UP001558652">
    <property type="component" value="Unassembled WGS sequence"/>
</dbReference>
<dbReference type="EMBL" id="JBFDAA010000003">
    <property type="protein sequence ID" value="KAL1139001.1"/>
    <property type="molecule type" value="Genomic_DNA"/>
</dbReference>
<evidence type="ECO:0000313" key="2">
    <source>
        <dbReference type="Proteomes" id="UP001558652"/>
    </source>
</evidence>
<organism evidence="1 2">
    <name type="scientific">Ranatra chinensis</name>
    <dbReference type="NCBI Taxonomy" id="642074"/>
    <lineage>
        <taxon>Eukaryota</taxon>
        <taxon>Metazoa</taxon>
        <taxon>Ecdysozoa</taxon>
        <taxon>Arthropoda</taxon>
        <taxon>Hexapoda</taxon>
        <taxon>Insecta</taxon>
        <taxon>Pterygota</taxon>
        <taxon>Neoptera</taxon>
        <taxon>Paraneoptera</taxon>
        <taxon>Hemiptera</taxon>
        <taxon>Heteroptera</taxon>
        <taxon>Panheteroptera</taxon>
        <taxon>Nepomorpha</taxon>
        <taxon>Nepidae</taxon>
        <taxon>Ranatrinae</taxon>
        <taxon>Ranatra</taxon>
    </lineage>
</organism>